<dbReference type="GO" id="GO:0005737">
    <property type="term" value="C:cytoplasm"/>
    <property type="evidence" value="ECO:0007669"/>
    <property type="project" value="TreeGrafter"/>
</dbReference>
<evidence type="ECO:0000259" key="3">
    <source>
        <dbReference type="Pfam" id="PF01266"/>
    </source>
</evidence>
<evidence type="ECO:0000313" key="4">
    <source>
        <dbReference type="EMBL" id="MCA9758934.1"/>
    </source>
</evidence>
<dbReference type="SUPFAM" id="SSF51905">
    <property type="entry name" value="FAD/NAD(P)-binding domain"/>
    <property type="match status" value="1"/>
</dbReference>
<reference evidence="4" key="1">
    <citation type="submission" date="2020-04" db="EMBL/GenBank/DDBJ databases">
        <authorList>
            <person name="Zhang T."/>
        </authorList>
    </citation>
    <scope>NUCLEOTIDE SEQUENCE</scope>
    <source>
        <strain evidence="4">HKST-UBA02</strain>
    </source>
</reference>
<dbReference type="PANTHER" id="PTHR13847">
    <property type="entry name" value="SARCOSINE DEHYDROGENASE-RELATED"/>
    <property type="match status" value="1"/>
</dbReference>
<dbReference type="Gene3D" id="3.50.50.60">
    <property type="entry name" value="FAD/NAD(P)-binding domain"/>
    <property type="match status" value="1"/>
</dbReference>
<name>A0A956NH84_UNCEI</name>
<evidence type="ECO:0000256" key="1">
    <source>
        <dbReference type="ARBA" id="ARBA00023002"/>
    </source>
</evidence>
<proteinExistence type="predicted"/>
<evidence type="ECO:0000256" key="2">
    <source>
        <dbReference type="SAM" id="MobiDB-lite"/>
    </source>
</evidence>
<sequence length="408" mass="43344">MTARHSVNTRSDIAVIGAGVIGASIAAELAARGAHVTVFDRGELGGGATAEGMGHLLFLADSPAQFELIGRSMELWGRLLPDLPPGCEVDKCGTLWLAADDEDLATAHEKTAGLRRFGVEAEVVDAAQLRQIEPELAHDLLGAMRVPEDAVVYPPRVVSYWLNESPAANRITVRAHETVEELGSTSGSGTATGSDVVASGGQRRARGGSAPRLRTAGGDWETYSAIIVASGVGTAKLLPEVGIQPRKGHLAITDRYPGFLRHQVVELAYVKNTHMGEGDSVSMNVQPRSTGQVLIGSCRQFAGLDRSVDPGITKRMIDQAIRYVPSIRTLQILRIWTGFRPASPDDRPWIGAIPGRPGVFIASGHEGLGITSAMGTAELLTDIVMNAQPRISNELYDPATRLVGAEKA</sequence>
<dbReference type="Proteomes" id="UP000739538">
    <property type="component" value="Unassembled WGS sequence"/>
</dbReference>
<keyword evidence="1" id="KW-0560">Oxidoreductase</keyword>
<accession>A0A956NH84</accession>
<protein>
    <submittedName>
        <fullName evidence="4">FAD-binding oxidoreductase</fullName>
    </submittedName>
</protein>
<dbReference type="EMBL" id="JAGQHS010000233">
    <property type="protein sequence ID" value="MCA9758934.1"/>
    <property type="molecule type" value="Genomic_DNA"/>
</dbReference>
<feature type="compositionally biased region" description="Low complexity" evidence="2">
    <location>
        <begin position="183"/>
        <end position="212"/>
    </location>
</feature>
<comment type="caution">
    <text evidence="4">The sequence shown here is derived from an EMBL/GenBank/DDBJ whole genome shotgun (WGS) entry which is preliminary data.</text>
</comment>
<dbReference type="InterPro" id="IPR006076">
    <property type="entry name" value="FAD-dep_OxRdtase"/>
</dbReference>
<dbReference type="AlphaFoldDB" id="A0A956NH84"/>
<dbReference type="InterPro" id="IPR036188">
    <property type="entry name" value="FAD/NAD-bd_sf"/>
</dbReference>
<feature type="domain" description="FAD dependent oxidoreductase" evidence="3">
    <location>
        <begin position="12"/>
        <end position="382"/>
    </location>
</feature>
<gene>
    <name evidence="4" type="ORF">KDA27_24275</name>
</gene>
<organism evidence="4 5">
    <name type="scientific">Eiseniibacteriota bacterium</name>
    <dbReference type="NCBI Taxonomy" id="2212470"/>
    <lineage>
        <taxon>Bacteria</taxon>
        <taxon>Candidatus Eiseniibacteriota</taxon>
    </lineage>
</organism>
<evidence type="ECO:0000313" key="5">
    <source>
        <dbReference type="Proteomes" id="UP000739538"/>
    </source>
</evidence>
<dbReference type="Pfam" id="PF01266">
    <property type="entry name" value="DAO"/>
    <property type="match status" value="1"/>
</dbReference>
<dbReference type="GO" id="GO:0016491">
    <property type="term" value="F:oxidoreductase activity"/>
    <property type="evidence" value="ECO:0007669"/>
    <property type="project" value="UniProtKB-KW"/>
</dbReference>
<dbReference type="PANTHER" id="PTHR13847:SF287">
    <property type="entry name" value="FAD-DEPENDENT OXIDOREDUCTASE DOMAIN-CONTAINING PROTEIN 1"/>
    <property type="match status" value="1"/>
</dbReference>
<reference evidence="4" key="2">
    <citation type="journal article" date="2021" name="Microbiome">
        <title>Successional dynamics and alternative stable states in a saline activated sludge microbial community over 9 years.</title>
        <authorList>
            <person name="Wang Y."/>
            <person name="Ye J."/>
            <person name="Ju F."/>
            <person name="Liu L."/>
            <person name="Boyd J.A."/>
            <person name="Deng Y."/>
            <person name="Parks D.H."/>
            <person name="Jiang X."/>
            <person name="Yin X."/>
            <person name="Woodcroft B.J."/>
            <person name="Tyson G.W."/>
            <person name="Hugenholtz P."/>
            <person name="Polz M.F."/>
            <person name="Zhang T."/>
        </authorList>
    </citation>
    <scope>NUCLEOTIDE SEQUENCE</scope>
    <source>
        <strain evidence="4">HKST-UBA02</strain>
    </source>
</reference>
<dbReference type="SUPFAM" id="SSF54373">
    <property type="entry name" value="FAD-linked reductases, C-terminal domain"/>
    <property type="match status" value="1"/>
</dbReference>
<feature type="region of interest" description="Disordered" evidence="2">
    <location>
        <begin position="181"/>
        <end position="213"/>
    </location>
</feature>
<dbReference type="Gene3D" id="3.30.9.10">
    <property type="entry name" value="D-Amino Acid Oxidase, subunit A, domain 2"/>
    <property type="match status" value="1"/>
</dbReference>